<dbReference type="PANTHER" id="PTHR14305:SF0">
    <property type="entry name" value="E3 UBIQUITIN-PROTEIN LIGASE CCNB1IP1"/>
    <property type="match status" value="1"/>
</dbReference>
<sequence length="297" mass="34396">MAEVDIHCNVMKCRKPFSFEKQASFLKACITSCSHIFCVECANATFSKSLVCPACHASLTQNDDIILIELNPSEEYKSSVLAGLKPEVILDISTRAIAFYEYQTSQEILYRSMLQKNLEDRYNALKEKFHMAMRDLNHVIKNEKDKHTVLKKELEQEKSRCQNAVVKLEEKARQFQKLQTMYEKLKRQVTTSSMQENFQTPTAQNAPYHARNLIKMNSAQLHPHQAQQHTIILDESDVISKTERAPTVMGVQAMYHQQPLRENRPSRIPSPTRNMYSIRKHRSPSSRKSTHDPHMEM</sequence>
<dbReference type="PANTHER" id="PTHR14305">
    <property type="entry name" value="E3 UBIQUITIN-PROTEIN LIGASE CCNB1IP1"/>
    <property type="match status" value="1"/>
</dbReference>
<dbReference type="EMBL" id="LUGH01000741">
    <property type="protein sequence ID" value="OBZ83001.1"/>
    <property type="molecule type" value="Genomic_DNA"/>
</dbReference>
<dbReference type="InterPro" id="IPR001841">
    <property type="entry name" value="Znf_RING"/>
</dbReference>
<reference evidence="8 9" key="1">
    <citation type="submission" date="2016-03" db="EMBL/GenBank/DDBJ databases">
        <title>Choanephora cucurbitarum.</title>
        <authorList>
            <person name="Min B."/>
            <person name="Park H."/>
            <person name="Park J.-H."/>
            <person name="Shin H.-D."/>
            <person name="Choi I.-G."/>
        </authorList>
    </citation>
    <scope>NUCLEOTIDE SEQUENCE [LARGE SCALE GENOMIC DNA]</scope>
    <source>
        <strain evidence="8 9">KUS-F28377</strain>
    </source>
</reference>
<dbReference type="InterPro" id="IPR042448">
    <property type="entry name" value="CCNB1IP1"/>
</dbReference>
<feature type="coiled-coil region" evidence="5">
    <location>
        <begin position="115"/>
        <end position="188"/>
    </location>
</feature>
<keyword evidence="2 4" id="KW-0863">Zinc-finger</keyword>
<dbReference type="InParanoid" id="A0A1C7N1X4"/>
<organism evidence="8 9">
    <name type="scientific">Choanephora cucurbitarum</name>
    <dbReference type="NCBI Taxonomy" id="101091"/>
    <lineage>
        <taxon>Eukaryota</taxon>
        <taxon>Fungi</taxon>
        <taxon>Fungi incertae sedis</taxon>
        <taxon>Mucoromycota</taxon>
        <taxon>Mucoromycotina</taxon>
        <taxon>Mucoromycetes</taxon>
        <taxon>Mucorales</taxon>
        <taxon>Mucorineae</taxon>
        <taxon>Choanephoraceae</taxon>
        <taxon>Choanephoroideae</taxon>
        <taxon>Choanephora</taxon>
    </lineage>
</organism>
<dbReference type="GO" id="GO:0000795">
    <property type="term" value="C:synaptonemal complex"/>
    <property type="evidence" value="ECO:0007669"/>
    <property type="project" value="InterPro"/>
</dbReference>
<comment type="caution">
    <text evidence="8">The sequence shown here is derived from an EMBL/GenBank/DDBJ whole genome shotgun (WGS) entry which is preliminary data.</text>
</comment>
<proteinExistence type="predicted"/>
<evidence type="ECO:0000256" key="1">
    <source>
        <dbReference type="ARBA" id="ARBA00022723"/>
    </source>
</evidence>
<dbReference type="OrthoDB" id="441210at2759"/>
<dbReference type="STRING" id="101091.A0A1C7N1X4"/>
<dbReference type="PROSITE" id="PS00518">
    <property type="entry name" value="ZF_RING_1"/>
    <property type="match status" value="1"/>
</dbReference>
<name>A0A1C7N1X4_9FUNG</name>
<dbReference type="PROSITE" id="PS50089">
    <property type="entry name" value="ZF_RING_2"/>
    <property type="match status" value="1"/>
</dbReference>
<evidence type="ECO:0000256" key="5">
    <source>
        <dbReference type="SAM" id="Coils"/>
    </source>
</evidence>
<evidence type="ECO:0000256" key="3">
    <source>
        <dbReference type="ARBA" id="ARBA00022833"/>
    </source>
</evidence>
<evidence type="ECO:0000256" key="4">
    <source>
        <dbReference type="PROSITE-ProRule" id="PRU00175"/>
    </source>
</evidence>
<keyword evidence="5" id="KW-0175">Coiled coil</keyword>
<evidence type="ECO:0000256" key="2">
    <source>
        <dbReference type="ARBA" id="ARBA00022771"/>
    </source>
</evidence>
<protein>
    <submittedName>
        <fullName evidence="8">E3 ubiquitin-protein ligase CCNB1IP1</fullName>
    </submittedName>
</protein>
<evidence type="ECO:0000313" key="9">
    <source>
        <dbReference type="Proteomes" id="UP000093000"/>
    </source>
</evidence>
<accession>A0A1C7N1X4</accession>
<keyword evidence="3" id="KW-0862">Zinc</keyword>
<dbReference type="GO" id="GO:0007131">
    <property type="term" value="P:reciprocal meiotic recombination"/>
    <property type="evidence" value="ECO:0007669"/>
    <property type="project" value="InterPro"/>
</dbReference>
<keyword evidence="1" id="KW-0479">Metal-binding</keyword>
<dbReference type="Proteomes" id="UP000093000">
    <property type="component" value="Unassembled WGS sequence"/>
</dbReference>
<dbReference type="GO" id="GO:0061630">
    <property type="term" value="F:ubiquitin protein ligase activity"/>
    <property type="evidence" value="ECO:0007669"/>
    <property type="project" value="InterPro"/>
</dbReference>
<dbReference type="InterPro" id="IPR017907">
    <property type="entry name" value="Znf_RING_CS"/>
</dbReference>
<evidence type="ECO:0000313" key="8">
    <source>
        <dbReference type="EMBL" id="OBZ83001.1"/>
    </source>
</evidence>
<feature type="domain" description="RING-type" evidence="7">
    <location>
        <begin position="13"/>
        <end position="56"/>
    </location>
</feature>
<gene>
    <name evidence="8" type="primary">Ccnb1ip1</name>
    <name evidence="8" type="ORF">A0J61_08946</name>
</gene>
<feature type="region of interest" description="Disordered" evidence="6">
    <location>
        <begin position="259"/>
        <end position="297"/>
    </location>
</feature>
<dbReference type="SUPFAM" id="SSF57850">
    <property type="entry name" value="RING/U-box"/>
    <property type="match status" value="1"/>
</dbReference>
<dbReference type="Pfam" id="PF14634">
    <property type="entry name" value="zf-RING_5"/>
    <property type="match status" value="1"/>
</dbReference>
<evidence type="ECO:0000256" key="6">
    <source>
        <dbReference type="SAM" id="MobiDB-lite"/>
    </source>
</evidence>
<dbReference type="GO" id="GO:0008270">
    <property type="term" value="F:zinc ion binding"/>
    <property type="evidence" value="ECO:0007669"/>
    <property type="project" value="UniProtKB-KW"/>
</dbReference>
<dbReference type="InterPro" id="IPR013083">
    <property type="entry name" value="Znf_RING/FYVE/PHD"/>
</dbReference>
<keyword evidence="9" id="KW-1185">Reference proteome</keyword>
<dbReference type="AlphaFoldDB" id="A0A1C7N1X4"/>
<dbReference type="Gene3D" id="3.30.40.10">
    <property type="entry name" value="Zinc/RING finger domain, C3HC4 (zinc finger)"/>
    <property type="match status" value="1"/>
</dbReference>
<evidence type="ECO:0000259" key="7">
    <source>
        <dbReference type="PROSITE" id="PS50089"/>
    </source>
</evidence>